<dbReference type="PANTHER" id="PTHR10889">
    <property type="entry name" value="DEOXYRIBOSE-PHOSPHATE ALDOLASE"/>
    <property type="match status" value="1"/>
</dbReference>
<dbReference type="Proteomes" id="UP001068021">
    <property type="component" value="Unassembled WGS sequence"/>
</dbReference>
<dbReference type="GO" id="GO:0004139">
    <property type="term" value="F:deoxyribose-phosphate aldolase activity"/>
    <property type="evidence" value="ECO:0007669"/>
    <property type="project" value="UniProtKB-UniRule"/>
</dbReference>
<accession>A0A9E4ZWK6</accession>
<evidence type="ECO:0000256" key="4">
    <source>
        <dbReference type="ARBA" id="ARBA00023270"/>
    </source>
</evidence>
<dbReference type="GO" id="GO:0006018">
    <property type="term" value="P:2-deoxyribose 1-phosphate catabolic process"/>
    <property type="evidence" value="ECO:0007669"/>
    <property type="project" value="UniProtKB-UniRule"/>
</dbReference>
<organism evidence="7 9">
    <name type="scientific">Methanobacterium veterum</name>
    <dbReference type="NCBI Taxonomy" id="408577"/>
    <lineage>
        <taxon>Archaea</taxon>
        <taxon>Methanobacteriati</taxon>
        <taxon>Methanobacteriota</taxon>
        <taxon>Methanomada group</taxon>
        <taxon>Methanobacteria</taxon>
        <taxon>Methanobacteriales</taxon>
        <taxon>Methanobacteriaceae</taxon>
        <taxon>Methanobacterium</taxon>
    </lineage>
</organism>
<gene>
    <name evidence="6 7" type="primary">deoC</name>
    <name evidence="8" type="ORF">O3H35_15015</name>
    <name evidence="7" type="ORF">O3H54_13480</name>
</gene>
<feature type="active site" description="Proton donor/acceptor" evidence="6">
    <location>
        <position position="97"/>
    </location>
</feature>
<reference evidence="7" key="1">
    <citation type="submission" date="2022-12" db="EMBL/GenBank/DDBJ databases">
        <title>Reclassification of two methanogenic archaea species isolated from the Kolyma lowland permafrost.</title>
        <authorList>
            <person name="Trubitsyn V.E."/>
            <person name="Rivkina E.M."/>
            <person name="Shcherbakova V.A."/>
        </authorList>
    </citation>
    <scope>NUCLEOTIDE SEQUENCE</scope>
    <source>
        <strain evidence="7">M2</strain>
        <strain evidence="8">MK4</strain>
    </source>
</reference>
<dbReference type="SUPFAM" id="SSF51569">
    <property type="entry name" value="Aldolase"/>
    <property type="match status" value="1"/>
</dbReference>
<evidence type="ECO:0000256" key="5">
    <source>
        <dbReference type="ARBA" id="ARBA00048791"/>
    </source>
</evidence>
<comment type="subcellular location">
    <subcellularLocation>
        <location evidence="6">Cytoplasm</location>
    </subcellularLocation>
</comment>
<sequence length="234" mass="25155">MISLVESPEKIAKIIDHTNLKADTRVKDIKKLCIDAKNYGFASVCVNPANVELCTEFLKESDVNICTVISFPLGANTSKIKFFETKDALQHGADEIDMVMNIGALKSGLNDTVKTDIEGVVTAAEGKIVKVIIETALLTKEEKILACEIVKDAGADFVKTSTGFGHSGATVEDIVLIRKTVGPQMGIKASGGIRSIKTVFDMVKAGATRIGTSSGVKIMEELFKLNHGMEPPKR</sequence>
<evidence type="ECO:0000256" key="3">
    <source>
        <dbReference type="ARBA" id="ARBA00023239"/>
    </source>
</evidence>
<dbReference type="GO" id="GO:0005737">
    <property type="term" value="C:cytoplasm"/>
    <property type="evidence" value="ECO:0007669"/>
    <property type="project" value="UniProtKB-SubCell"/>
</dbReference>
<comment type="function">
    <text evidence="6">Catalyzes a reversible aldol reaction between acetaldehyde and D-glyceraldehyde 3-phosphate to generate 2-deoxy-D-ribose 5-phosphate.</text>
</comment>
<comment type="pathway">
    <text evidence="6">Carbohydrate degradation; 2-deoxy-D-ribose 1-phosphate degradation; D-glyceraldehyde 3-phosphate and acetaldehyde from 2-deoxy-alpha-D-ribose 1-phosphate: step 2/2.</text>
</comment>
<evidence type="ECO:0000313" key="8">
    <source>
        <dbReference type="EMBL" id="MCZ3373961.1"/>
    </source>
</evidence>
<dbReference type="CDD" id="cd00959">
    <property type="entry name" value="DeoC"/>
    <property type="match status" value="1"/>
</dbReference>
<dbReference type="EC" id="4.1.2.4" evidence="6"/>
<dbReference type="InterPro" id="IPR011343">
    <property type="entry name" value="DeoC"/>
</dbReference>
<keyword evidence="9" id="KW-1185">Reference proteome</keyword>
<dbReference type="Pfam" id="PF01791">
    <property type="entry name" value="DeoC"/>
    <property type="match status" value="1"/>
</dbReference>
<dbReference type="HAMAP" id="MF_00114">
    <property type="entry name" value="DeoC_type1"/>
    <property type="match status" value="1"/>
</dbReference>
<comment type="caution">
    <text evidence="7">The sequence shown here is derived from an EMBL/GenBank/DDBJ whole genome shotgun (WGS) entry which is preliminary data.</text>
</comment>
<dbReference type="FunFam" id="3.20.20.70:FF:000044">
    <property type="entry name" value="Deoxyribose-phosphate aldolase"/>
    <property type="match status" value="1"/>
</dbReference>
<dbReference type="InterPro" id="IPR002915">
    <property type="entry name" value="DeoC/FbaB/LacD_aldolase"/>
</dbReference>
<dbReference type="InterPro" id="IPR013785">
    <property type="entry name" value="Aldolase_TIM"/>
</dbReference>
<dbReference type="GO" id="GO:0009264">
    <property type="term" value="P:deoxyribonucleotide catabolic process"/>
    <property type="evidence" value="ECO:0007669"/>
    <property type="project" value="UniProtKB-UniRule"/>
</dbReference>
<evidence type="ECO:0000256" key="2">
    <source>
        <dbReference type="ARBA" id="ARBA00022490"/>
    </source>
</evidence>
<comment type="similarity">
    <text evidence="1 6">Belongs to the DeoC/FbaB aldolase family. DeoC type 1 subfamily.</text>
</comment>
<keyword evidence="4 6" id="KW-0704">Schiff base</keyword>
<evidence type="ECO:0000256" key="6">
    <source>
        <dbReference type="HAMAP-Rule" id="MF_00114"/>
    </source>
</evidence>
<dbReference type="AlphaFoldDB" id="A0A9E4ZWK6"/>
<dbReference type="EMBL" id="JAPVES010000030">
    <property type="protein sequence ID" value="MCZ3373961.1"/>
    <property type="molecule type" value="Genomic_DNA"/>
</dbReference>
<dbReference type="PANTHER" id="PTHR10889:SF1">
    <property type="entry name" value="DEOXYRIBOSE-PHOSPHATE ALDOLASE"/>
    <property type="match status" value="1"/>
</dbReference>
<dbReference type="GO" id="GO:0016052">
    <property type="term" value="P:carbohydrate catabolic process"/>
    <property type="evidence" value="ECO:0007669"/>
    <property type="project" value="TreeGrafter"/>
</dbReference>
<dbReference type="RefSeq" id="WP_048080733.1">
    <property type="nucleotide sequence ID" value="NZ_JAPVER010000020.1"/>
</dbReference>
<dbReference type="SMART" id="SM01133">
    <property type="entry name" value="DeoC"/>
    <property type="match status" value="1"/>
</dbReference>
<dbReference type="Gene3D" id="3.20.20.70">
    <property type="entry name" value="Aldolase class I"/>
    <property type="match status" value="1"/>
</dbReference>
<protein>
    <recommendedName>
        <fullName evidence="6">Deoxyribose-phosphate aldolase</fullName>
        <shortName evidence="6">DERA</shortName>
        <ecNumber evidence="6">4.1.2.4</ecNumber>
    </recommendedName>
    <alternativeName>
        <fullName evidence="6">2-deoxy-D-ribose 5-phosphate aldolase</fullName>
    </alternativeName>
    <alternativeName>
        <fullName evidence="6">Phosphodeoxyriboaldolase</fullName>
        <shortName evidence="6">Deoxyriboaldolase</shortName>
    </alternativeName>
</protein>
<feature type="active site" description="Proton donor/acceptor" evidence="6">
    <location>
        <position position="188"/>
    </location>
</feature>
<feature type="active site" description="Schiff-base intermediate with acetaldehyde" evidence="6">
    <location>
        <position position="159"/>
    </location>
</feature>
<evidence type="ECO:0000256" key="1">
    <source>
        <dbReference type="ARBA" id="ARBA00010936"/>
    </source>
</evidence>
<name>A0A9E4ZWK6_9EURY</name>
<dbReference type="NCBIfam" id="TIGR00126">
    <property type="entry name" value="deoC"/>
    <property type="match status" value="1"/>
</dbReference>
<evidence type="ECO:0000313" key="7">
    <source>
        <dbReference type="EMBL" id="MCZ3366892.1"/>
    </source>
</evidence>
<keyword evidence="3 6" id="KW-0456">Lyase</keyword>
<evidence type="ECO:0000313" key="9">
    <source>
        <dbReference type="Proteomes" id="UP001068021"/>
    </source>
</evidence>
<dbReference type="PIRSF" id="PIRSF001357">
    <property type="entry name" value="DeoC"/>
    <property type="match status" value="1"/>
</dbReference>
<comment type="catalytic activity">
    <reaction evidence="5 6">
        <text>2-deoxy-D-ribose 5-phosphate = D-glyceraldehyde 3-phosphate + acetaldehyde</text>
        <dbReference type="Rhea" id="RHEA:12821"/>
        <dbReference type="ChEBI" id="CHEBI:15343"/>
        <dbReference type="ChEBI" id="CHEBI:59776"/>
        <dbReference type="ChEBI" id="CHEBI:62877"/>
        <dbReference type="EC" id="4.1.2.4"/>
    </reaction>
</comment>
<dbReference type="InterPro" id="IPR028581">
    <property type="entry name" value="DeoC_typeI"/>
</dbReference>
<dbReference type="EMBL" id="JAPVER010000020">
    <property type="protein sequence ID" value="MCZ3366892.1"/>
    <property type="molecule type" value="Genomic_DNA"/>
</dbReference>
<keyword evidence="2 6" id="KW-0963">Cytoplasm</keyword>
<proteinExistence type="inferred from homology"/>
<dbReference type="Proteomes" id="UP001074446">
    <property type="component" value="Unassembled WGS sequence"/>
</dbReference>